<evidence type="ECO:0000313" key="2">
    <source>
        <dbReference type="EMBL" id="PJA20082.1"/>
    </source>
</evidence>
<organism evidence="2 3">
    <name type="scientific">Candidatus Berkelbacteria bacterium CG_4_10_14_0_2_um_filter_35_9_33_12</name>
    <dbReference type="NCBI Taxonomy" id="1974499"/>
    <lineage>
        <taxon>Bacteria</taxon>
        <taxon>Candidatus Berkelbacteria</taxon>
    </lineage>
</organism>
<protein>
    <submittedName>
        <fullName evidence="2">Uncharacterized protein</fullName>
    </submittedName>
</protein>
<feature type="transmembrane region" description="Helical" evidence="1">
    <location>
        <begin position="746"/>
        <end position="766"/>
    </location>
</feature>
<dbReference type="Proteomes" id="UP000230137">
    <property type="component" value="Unassembled WGS sequence"/>
</dbReference>
<comment type="caution">
    <text evidence="2">The sequence shown here is derived from an EMBL/GenBank/DDBJ whole genome shotgun (WGS) entry which is preliminary data.</text>
</comment>
<dbReference type="Gene3D" id="3.20.20.80">
    <property type="entry name" value="Glycosidases"/>
    <property type="match status" value="1"/>
</dbReference>
<accession>A0A2M7W3I4</accession>
<reference evidence="3" key="1">
    <citation type="submission" date="2017-09" db="EMBL/GenBank/DDBJ databases">
        <title>Depth-based differentiation of microbial function through sediment-hosted aquifers and enrichment of novel symbionts in the deep terrestrial subsurface.</title>
        <authorList>
            <person name="Probst A.J."/>
            <person name="Ladd B."/>
            <person name="Jarett J.K."/>
            <person name="Geller-Mcgrath D.E."/>
            <person name="Sieber C.M.K."/>
            <person name="Emerson J.B."/>
            <person name="Anantharaman K."/>
            <person name="Thomas B.C."/>
            <person name="Malmstrom R."/>
            <person name="Stieglmeier M."/>
            <person name="Klingl A."/>
            <person name="Woyke T."/>
            <person name="Ryan C.M."/>
            <person name="Banfield J.F."/>
        </authorList>
    </citation>
    <scope>NUCLEOTIDE SEQUENCE [LARGE SCALE GENOMIC DNA]</scope>
</reference>
<sequence>MIIQREFVKKGLSLLWVVVISSVFFLVINKNRPKSDTNTTRSKEFGVVLKENNHTDKIADLGVKYTLFSYPVEWKAYDEDTSNCYANLNSSNGLLSVSNKIIISLSTGFGWSKVENINGLYDPKKLSMPKNEHFSQFENFIKDSFVNTDVNTEYITYSGKIDDPETSLITGDGWEKIYETLGNNFNRNGKSYTTGGIELKSLVLFRVYDLYQAGYNDEAFQLARIVFENSNDAYYRNLINYTDQISFYSKITTDAKSKFIIDIIGKVFSNQNRNYYQAVKIYDDDNYNNYTSYKTALNEAYKVINPDGLNNKEIIYIKSNGAMANDTLKSENQLAYNMVKNITAISSKNSSKNIIWNLLKDNQNSSDGNDNRNGLIAENGREKPIYYAFKNINNFLSGKKFDSIIKETNDSVIYKFTDNNENIWVGWSDTNESFSIATNAENLKSANLLNDNARNSAQVLTKNNYLYNISLTSTPVIIFGDKNSSSTLTADITAVPTQIRRGQSIALSWSSAGAGNSSLKICQNIDLINCNDTFGTIAQSGSRIIQPQQTQTYLIEITDGVTIVSDSVTVTVTPDLVTTTTTQSNLTTTATTIQPDLTTTTTKIAPPPPPLPPNQTTTTSVINTTTPVTSPPPPNQTTTTSVITLTTPATPFSTTSSSRIINSTTTTTSPGVIIIGTRTSTSTTSIDKKESTTTSSTVPSYQFGNEELDKIDLVYDDIYGKNIDSSQPKQDNILTQLVGTGKNKKINIVFIVIAIIVLSAISVFTFKKYKIKKVSSS</sequence>
<keyword evidence="1" id="KW-0472">Membrane</keyword>
<proteinExistence type="predicted"/>
<evidence type="ECO:0000256" key="1">
    <source>
        <dbReference type="SAM" id="Phobius"/>
    </source>
</evidence>
<gene>
    <name evidence="2" type="ORF">COX60_02805</name>
</gene>
<feature type="transmembrane region" description="Helical" evidence="1">
    <location>
        <begin position="12"/>
        <end position="28"/>
    </location>
</feature>
<dbReference type="AlphaFoldDB" id="A0A2M7W3I4"/>
<dbReference type="EMBL" id="PFQF01000039">
    <property type="protein sequence ID" value="PJA20082.1"/>
    <property type="molecule type" value="Genomic_DNA"/>
</dbReference>
<evidence type="ECO:0000313" key="3">
    <source>
        <dbReference type="Proteomes" id="UP000230137"/>
    </source>
</evidence>
<keyword evidence="1" id="KW-0812">Transmembrane</keyword>
<name>A0A2M7W3I4_9BACT</name>
<keyword evidence="1" id="KW-1133">Transmembrane helix</keyword>